<feature type="domain" description="SAM-dependent methyltransferase TRM5/TYW2-type" evidence="6">
    <location>
        <begin position="21"/>
        <end position="268"/>
    </location>
</feature>
<dbReference type="AlphaFoldDB" id="A0A523BHM3"/>
<evidence type="ECO:0000256" key="1">
    <source>
        <dbReference type="ARBA" id="ARBA00022490"/>
    </source>
</evidence>
<keyword evidence="5" id="KW-0819">tRNA processing</keyword>
<dbReference type="Pfam" id="PF25133">
    <property type="entry name" value="TYW2_N_2"/>
    <property type="match status" value="1"/>
</dbReference>
<protein>
    <submittedName>
        <fullName evidence="8">Class I SAM-dependent methyltransferase family protein</fullName>
    </submittedName>
</protein>
<dbReference type="InterPro" id="IPR056743">
    <property type="entry name" value="TRM5-TYW2-like_MTfase"/>
</dbReference>
<evidence type="ECO:0000259" key="6">
    <source>
        <dbReference type="PROSITE" id="PS51684"/>
    </source>
</evidence>
<evidence type="ECO:0000256" key="5">
    <source>
        <dbReference type="ARBA" id="ARBA00022694"/>
    </source>
</evidence>
<evidence type="ECO:0000313" key="8">
    <source>
        <dbReference type="EMBL" id="TDA40433.1"/>
    </source>
</evidence>
<dbReference type="GO" id="GO:0002939">
    <property type="term" value="P:tRNA N1-guanine methylation"/>
    <property type="evidence" value="ECO:0007669"/>
    <property type="project" value="TreeGrafter"/>
</dbReference>
<proteinExistence type="predicted"/>
<sequence>MKKALSNIFSEEELKKAITGIDIIGDIAIIKIPREWEDKKYDIGRALLSNLSGVKGVFRQISPANGEYKVRGIEWLAGKKDTITIHKEHNCLFKVDISKVFFSPRLSFERLRIAKLVKKGEVVVNMFAGIGTFSILIAKNGAQKVFSIDKNPHAFELMCENIILNKVSEIVVPILGDAKDIVKDLKGIADRVLLPFPDLAIEYLPYAMNCLKEKGWLHVYLHQKANNRREAIEKAKNLLKDYNIVNGRVVRSVGRKIYQVVLDIKVERNAKNS</sequence>
<keyword evidence="2 8" id="KW-0489">Methyltransferase</keyword>
<dbReference type="Proteomes" id="UP000316080">
    <property type="component" value="Unassembled WGS sequence"/>
</dbReference>
<dbReference type="Proteomes" id="UP000317265">
    <property type="component" value="Unassembled WGS sequence"/>
</dbReference>
<dbReference type="EMBL" id="RXIH01000010">
    <property type="protein sequence ID" value="RZN57205.1"/>
    <property type="molecule type" value="Genomic_DNA"/>
</dbReference>
<keyword evidence="3 8" id="KW-0808">Transferase</keyword>
<accession>A0A523BHM3</accession>
<dbReference type="InterPro" id="IPR056744">
    <property type="entry name" value="TRM5/TYW2-like_N"/>
</dbReference>
<evidence type="ECO:0000313" key="10">
    <source>
        <dbReference type="Proteomes" id="UP000317265"/>
    </source>
</evidence>
<dbReference type="CDD" id="cd02440">
    <property type="entry name" value="AdoMet_MTases"/>
    <property type="match status" value="1"/>
</dbReference>
<dbReference type="PROSITE" id="PS51684">
    <property type="entry name" value="SAM_MT_TRM5_TYW2"/>
    <property type="match status" value="1"/>
</dbReference>
<comment type="caution">
    <text evidence="8">The sequence shown here is derived from an EMBL/GenBank/DDBJ whole genome shotgun (WGS) entry which is preliminary data.</text>
</comment>
<dbReference type="GO" id="GO:0008175">
    <property type="term" value="F:tRNA methyltransferase activity"/>
    <property type="evidence" value="ECO:0007669"/>
    <property type="project" value="TreeGrafter"/>
</dbReference>
<keyword evidence="1" id="KW-0963">Cytoplasm</keyword>
<dbReference type="InterPro" id="IPR029063">
    <property type="entry name" value="SAM-dependent_MTases_sf"/>
</dbReference>
<evidence type="ECO:0000313" key="9">
    <source>
        <dbReference type="Proteomes" id="UP000316080"/>
    </source>
</evidence>
<evidence type="ECO:0000256" key="2">
    <source>
        <dbReference type="ARBA" id="ARBA00022603"/>
    </source>
</evidence>
<evidence type="ECO:0000256" key="3">
    <source>
        <dbReference type="ARBA" id="ARBA00022679"/>
    </source>
</evidence>
<gene>
    <name evidence="8" type="ORF">DSO09_00600</name>
    <name evidence="7" type="ORF">EF809_01310</name>
</gene>
<dbReference type="Gene3D" id="3.40.50.150">
    <property type="entry name" value="Vaccinia Virus protein VP39"/>
    <property type="match status" value="1"/>
</dbReference>
<dbReference type="InterPro" id="IPR030382">
    <property type="entry name" value="MeTrfase_TRM5/TYW2"/>
</dbReference>
<evidence type="ECO:0000256" key="4">
    <source>
        <dbReference type="ARBA" id="ARBA00022691"/>
    </source>
</evidence>
<dbReference type="EMBL" id="QNVI01000005">
    <property type="protein sequence ID" value="TDA40433.1"/>
    <property type="molecule type" value="Genomic_DNA"/>
</dbReference>
<dbReference type="Pfam" id="PF02475">
    <property type="entry name" value="TRM5-TYW2_MTfase"/>
    <property type="match status" value="1"/>
</dbReference>
<dbReference type="SUPFAM" id="SSF53335">
    <property type="entry name" value="S-adenosyl-L-methionine-dependent methyltransferases"/>
    <property type="match status" value="1"/>
</dbReference>
<dbReference type="PANTHER" id="PTHR23245:SF36">
    <property type="entry name" value="TRNA (GUANINE(37)-N1)-METHYLTRANSFERASE"/>
    <property type="match status" value="1"/>
</dbReference>
<dbReference type="PANTHER" id="PTHR23245">
    <property type="entry name" value="TRNA METHYLTRANSFERASE"/>
    <property type="match status" value="1"/>
</dbReference>
<reference evidence="8 10" key="1">
    <citation type="journal article" date="2019" name="Nat. Microbiol.">
        <title>Expanding anaerobic alkane metabolism in the domain of Archaea.</title>
        <authorList>
            <person name="Wang Y."/>
            <person name="Wegener G."/>
            <person name="Hou J."/>
            <person name="Wang F."/>
            <person name="Xiao X."/>
        </authorList>
    </citation>
    <scope>NUCLEOTIDE SEQUENCE [LARGE SCALE GENOMIC DNA]</scope>
    <source>
        <strain evidence="8">WYZ-LMO11</strain>
    </source>
</reference>
<dbReference type="GO" id="GO:0005737">
    <property type="term" value="C:cytoplasm"/>
    <property type="evidence" value="ECO:0007669"/>
    <property type="project" value="TreeGrafter"/>
</dbReference>
<keyword evidence="4" id="KW-0949">S-adenosyl-L-methionine</keyword>
<evidence type="ECO:0000313" key="7">
    <source>
        <dbReference type="EMBL" id="RZN57205.1"/>
    </source>
</evidence>
<organism evidence="8 10">
    <name type="scientific">Thermoproteota archaeon</name>
    <dbReference type="NCBI Taxonomy" id="2056631"/>
    <lineage>
        <taxon>Archaea</taxon>
        <taxon>Thermoproteota</taxon>
    </lineage>
</organism>
<dbReference type="Gene3D" id="3.30.300.110">
    <property type="entry name" value="Met-10+ protein-like domains"/>
    <property type="match status" value="1"/>
</dbReference>
<reference evidence="7 9" key="2">
    <citation type="journal article" date="2019" name="Nat. Microbiol.">
        <title>Wide diversity of methane and short-chain alkane metabolisms in uncultured archaea.</title>
        <authorList>
            <person name="Borrel G."/>
            <person name="Adam P.S."/>
            <person name="McKay L.J."/>
            <person name="Chen L.X."/>
            <person name="Sierra-Garcia I.N."/>
            <person name="Sieber C.M."/>
            <person name="Letourneur Q."/>
            <person name="Ghozlane A."/>
            <person name="Andersen G.L."/>
            <person name="Li W.J."/>
            <person name="Hallam S.J."/>
            <person name="Muyzer G."/>
            <person name="de Oliveira V.M."/>
            <person name="Inskeep W.P."/>
            <person name="Banfield J.F."/>
            <person name="Gribaldo S."/>
        </authorList>
    </citation>
    <scope>NUCLEOTIDE SEQUENCE [LARGE SCALE GENOMIC DNA]</scope>
    <source>
        <strain evidence="7">Verst-YHS</strain>
    </source>
</reference>
<name>A0A523BHM3_9CREN</name>